<keyword evidence="2" id="KW-1185">Reference proteome</keyword>
<sequence length="295" mass="34693">MVKKKIKDVIRDVIRMMLGRRFYTFLRFIIVHKYRPRFNNPKTFSEKIVYRKFHSDAQALSVLVDKHEVRKFVANTIGNEYLIPLIKVKDILEPADFIDLPKQFVIKTSNGGGGENVMIVRDKDSIDISKTCKKFNLYLKHKVGSKIDELFYDISKPKIIFEELIVNENGEIPTDFKVHVFNSMDDPVIYIQVDSDRFGDHKRSIYNEDLNRQDFKIQPKYSEIGDDFIFPGNMQELISKAKILSQGFKYVRVDMYNINGRILFGEMTFCHASGWEPIRPVYADYMLGKLWEEYN</sequence>
<dbReference type="STRING" id="1441930.Z042_21225"/>
<evidence type="ECO:0000313" key="2">
    <source>
        <dbReference type="Proteomes" id="UP000019030"/>
    </source>
</evidence>
<dbReference type="eggNOG" id="COG3307">
    <property type="taxonomic scope" value="Bacteria"/>
</dbReference>
<reference evidence="1 2" key="2">
    <citation type="submission" date="2015-03" db="EMBL/GenBank/DDBJ databases">
        <authorList>
            <person name="Chan K.-G."/>
        </authorList>
    </citation>
    <scope>NUCLEOTIDE SEQUENCE [LARGE SCALE GENOMIC DNA]</scope>
    <source>
        <strain evidence="1 2">RB-25</strain>
    </source>
</reference>
<dbReference type="Pfam" id="PF14305">
    <property type="entry name" value="ATPgrasp_TupA"/>
    <property type="match status" value="1"/>
</dbReference>
<dbReference type="AlphaFoldDB" id="W0LKV8"/>
<protein>
    <submittedName>
        <fullName evidence="1">Uncharacterized protein</fullName>
    </submittedName>
</protein>
<accession>W0LKV8</accession>
<dbReference type="Proteomes" id="UP000019030">
    <property type="component" value="Chromosome"/>
</dbReference>
<evidence type="ECO:0000313" key="1">
    <source>
        <dbReference type="EMBL" id="AHG22952.1"/>
    </source>
</evidence>
<name>W0LKV8_9GAMM</name>
<dbReference type="InterPro" id="IPR029465">
    <property type="entry name" value="ATPgrasp_TupA"/>
</dbReference>
<dbReference type="KEGG" id="sfo:Z042_21225"/>
<proteinExistence type="predicted"/>
<dbReference type="RefSeq" id="WP_024911796.1">
    <property type="nucleotide sequence ID" value="NZ_CP007044.2"/>
</dbReference>
<dbReference type="EMBL" id="CP007044">
    <property type="protein sequence ID" value="AHG22952.1"/>
    <property type="molecule type" value="Genomic_DNA"/>
</dbReference>
<dbReference type="HOGENOM" id="CLU_056705_0_0_6"/>
<reference evidence="1 2" key="1">
    <citation type="submission" date="2014-01" db="EMBL/GenBank/DDBJ databases">
        <title>Isolation of Serratia multitudinisentens RB-25 from Ex-Landfill site.</title>
        <authorList>
            <person name="Robson E.H.J."/>
        </authorList>
    </citation>
    <scope>NUCLEOTIDE SEQUENCE [LARGE SCALE GENOMIC DNA]</scope>
    <source>
        <strain evidence="1 2">RB-25</strain>
    </source>
</reference>
<dbReference type="PATRIC" id="fig|1441930.4.peg.4192"/>
<dbReference type="SUPFAM" id="SSF56059">
    <property type="entry name" value="Glutathione synthetase ATP-binding domain-like"/>
    <property type="match status" value="1"/>
</dbReference>
<gene>
    <name evidence="1" type="ORF">Z042_21225</name>
</gene>
<organism evidence="1 2">
    <name type="scientific">Chania multitudinisentens RB-25</name>
    <dbReference type="NCBI Taxonomy" id="1441930"/>
    <lineage>
        <taxon>Bacteria</taxon>
        <taxon>Pseudomonadati</taxon>
        <taxon>Pseudomonadota</taxon>
        <taxon>Gammaproteobacteria</taxon>
        <taxon>Enterobacterales</taxon>
        <taxon>Yersiniaceae</taxon>
        <taxon>Chania</taxon>
    </lineage>
</organism>